<sequence>MDKQEILKIIGDAVVVTQNTEDSALVILIEAVHFDVLVTVPYQVTELFFEVKDKEGNILLTDHHDFYGITEIEDFKESLLEIADIVKSPDLRVVNNGKTVQAKGYEWYYWFGEFIN</sequence>
<dbReference type="RefSeq" id="WP_186891573.1">
    <property type="nucleotide sequence ID" value="NZ_JACOFU010000005.1"/>
</dbReference>
<name>A0ABR6XSU3_9BURK</name>
<keyword evidence="2" id="KW-1185">Reference proteome</keyword>
<evidence type="ECO:0000313" key="2">
    <source>
        <dbReference type="Proteomes" id="UP000643610"/>
    </source>
</evidence>
<gene>
    <name evidence="1" type="ORF">H8K33_13570</name>
</gene>
<reference evidence="1 2" key="1">
    <citation type="submission" date="2020-08" db="EMBL/GenBank/DDBJ databases">
        <title>Novel species isolated from subtropical streams in China.</title>
        <authorList>
            <person name="Lu H."/>
        </authorList>
    </citation>
    <scope>NUCLEOTIDE SEQUENCE [LARGE SCALE GENOMIC DNA]</scope>
    <source>
        <strain evidence="1 2">KCTC 52442</strain>
    </source>
</reference>
<dbReference type="EMBL" id="JACOFU010000005">
    <property type="protein sequence ID" value="MBC3832531.1"/>
    <property type="molecule type" value="Genomic_DNA"/>
</dbReference>
<comment type="caution">
    <text evidence="1">The sequence shown here is derived from an EMBL/GenBank/DDBJ whole genome shotgun (WGS) entry which is preliminary data.</text>
</comment>
<proteinExistence type="predicted"/>
<evidence type="ECO:0000313" key="1">
    <source>
        <dbReference type="EMBL" id="MBC3832531.1"/>
    </source>
</evidence>
<accession>A0ABR6XSU3</accession>
<protein>
    <submittedName>
        <fullName evidence="1">Uncharacterized protein</fullName>
    </submittedName>
</protein>
<organism evidence="1 2">
    <name type="scientific">Undibacterium amnicola</name>
    <dbReference type="NCBI Taxonomy" id="1834038"/>
    <lineage>
        <taxon>Bacteria</taxon>
        <taxon>Pseudomonadati</taxon>
        <taxon>Pseudomonadota</taxon>
        <taxon>Betaproteobacteria</taxon>
        <taxon>Burkholderiales</taxon>
        <taxon>Oxalobacteraceae</taxon>
        <taxon>Undibacterium</taxon>
    </lineage>
</organism>
<dbReference type="Proteomes" id="UP000643610">
    <property type="component" value="Unassembled WGS sequence"/>
</dbReference>